<feature type="domain" description="DUF1989" evidence="1">
    <location>
        <begin position="7"/>
        <end position="165"/>
    </location>
</feature>
<name>A0A9D2CFV2_9FIRM</name>
<dbReference type="InterPro" id="IPR018959">
    <property type="entry name" value="DUF1989"/>
</dbReference>
<comment type="caution">
    <text evidence="2">The sequence shown here is derived from an EMBL/GenBank/DDBJ whole genome shotgun (WGS) entry which is preliminary data.</text>
</comment>
<protein>
    <submittedName>
        <fullName evidence="2">Urea carboxylase-associated family protein</fullName>
    </submittedName>
</protein>
<dbReference type="AlphaFoldDB" id="A0A9D2CFV2"/>
<dbReference type="PANTHER" id="PTHR31527">
    <property type="entry name" value="RE64534P"/>
    <property type="match status" value="1"/>
</dbReference>
<reference evidence="2" key="2">
    <citation type="submission" date="2021-04" db="EMBL/GenBank/DDBJ databases">
        <authorList>
            <person name="Gilroy R."/>
        </authorList>
    </citation>
    <scope>NUCLEOTIDE SEQUENCE</scope>
    <source>
        <strain evidence="2">CHK199-9574</strain>
    </source>
</reference>
<dbReference type="EMBL" id="DXCO01000010">
    <property type="protein sequence ID" value="HIY77656.1"/>
    <property type="molecule type" value="Genomic_DNA"/>
</dbReference>
<sequence length="193" mass="21025">MDREYLIGPCAGIAAEILKGQIVTVIDVEGGQVADFFAEMAGNPDEFLSTGVTIDCNESLRLGVGDTVYSNLYRPMFRVLSDDVGEHDLLHPCCRPEMYDFFYRNGNGHPNCLDNINAALKKVRPIVHPVNLFMHTKIGENGKITVLPPVSKAGDQIVFRAEADVRIAVAACSVSESACNGGRCTPIKIIVRD</sequence>
<dbReference type="Pfam" id="PF09347">
    <property type="entry name" value="DUF1989"/>
    <property type="match status" value="1"/>
</dbReference>
<evidence type="ECO:0000313" key="2">
    <source>
        <dbReference type="EMBL" id="HIY77656.1"/>
    </source>
</evidence>
<evidence type="ECO:0000259" key="1">
    <source>
        <dbReference type="Pfam" id="PF09347"/>
    </source>
</evidence>
<gene>
    <name evidence="2" type="ORF">H9728_01295</name>
</gene>
<evidence type="ECO:0000313" key="3">
    <source>
        <dbReference type="Proteomes" id="UP000824135"/>
    </source>
</evidence>
<accession>A0A9D2CFV2</accession>
<proteinExistence type="predicted"/>
<reference evidence="2" key="1">
    <citation type="journal article" date="2021" name="PeerJ">
        <title>Extensive microbial diversity within the chicken gut microbiome revealed by metagenomics and culture.</title>
        <authorList>
            <person name="Gilroy R."/>
            <person name="Ravi A."/>
            <person name="Getino M."/>
            <person name="Pursley I."/>
            <person name="Horton D.L."/>
            <person name="Alikhan N.F."/>
            <person name="Baker D."/>
            <person name="Gharbi K."/>
            <person name="Hall N."/>
            <person name="Watson M."/>
            <person name="Adriaenssens E.M."/>
            <person name="Foster-Nyarko E."/>
            <person name="Jarju S."/>
            <person name="Secka A."/>
            <person name="Antonio M."/>
            <person name="Oren A."/>
            <person name="Chaudhuri R.R."/>
            <person name="La Ragione R."/>
            <person name="Hildebrand F."/>
            <person name="Pallen M.J."/>
        </authorList>
    </citation>
    <scope>NUCLEOTIDE SEQUENCE</scope>
    <source>
        <strain evidence="2">CHK199-9574</strain>
    </source>
</reference>
<organism evidence="2 3">
    <name type="scientific">Candidatus Borkfalkia excrementavium</name>
    <dbReference type="NCBI Taxonomy" id="2838505"/>
    <lineage>
        <taxon>Bacteria</taxon>
        <taxon>Bacillati</taxon>
        <taxon>Bacillota</taxon>
        <taxon>Clostridia</taxon>
        <taxon>Christensenellales</taxon>
        <taxon>Christensenellaceae</taxon>
        <taxon>Candidatus Borkfalkia</taxon>
    </lineage>
</organism>
<dbReference type="Proteomes" id="UP000824135">
    <property type="component" value="Unassembled WGS sequence"/>
</dbReference>
<dbReference type="PANTHER" id="PTHR31527:SF0">
    <property type="entry name" value="RE64534P"/>
    <property type="match status" value="1"/>
</dbReference>